<dbReference type="PANTHER" id="PTHR47359">
    <property type="entry name" value="PEPTIDOGLYCAN DL-ENDOPEPTIDASE CWLO"/>
    <property type="match status" value="1"/>
</dbReference>
<evidence type="ECO:0000313" key="8">
    <source>
        <dbReference type="Proteomes" id="UP001597314"/>
    </source>
</evidence>
<feature type="domain" description="NlpC/P60" evidence="6">
    <location>
        <begin position="184"/>
        <end position="311"/>
    </location>
</feature>
<dbReference type="SUPFAM" id="SSF54001">
    <property type="entry name" value="Cysteine proteinases"/>
    <property type="match status" value="1"/>
</dbReference>
<dbReference type="PANTHER" id="PTHR47359:SF3">
    <property type="entry name" value="NLP_P60 DOMAIN-CONTAINING PROTEIN-RELATED"/>
    <property type="match status" value="1"/>
</dbReference>
<keyword evidence="3" id="KW-0378">Hydrolase</keyword>
<dbReference type="SUPFAM" id="SSF50044">
    <property type="entry name" value="SH3-domain"/>
    <property type="match status" value="1"/>
</dbReference>
<evidence type="ECO:0000256" key="4">
    <source>
        <dbReference type="ARBA" id="ARBA00022807"/>
    </source>
</evidence>
<gene>
    <name evidence="7" type="ORF">ACFSOX_04040</name>
</gene>
<evidence type="ECO:0000256" key="5">
    <source>
        <dbReference type="SAM" id="SignalP"/>
    </source>
</evidence>
<dbReference type="InterPro" id="IPR051794">
    <property type="entry name" value="PG_Endopeptidase_C40"/>
</dbReference>
<comment type="caution">
    <text evidence="7">The sequence shown here is derived from an EMBL/GenBank/DDBJ whole genome shotgun (WGS) entry which is preliminary data.</text>
</comment>
<dbReference type="Pfam" id="PF00877">
    <property type="entry name" value="NLPC_P60"/>
    <property type="match status" value="1"/>
</dbReference>
<feature type="chain" id="PRO_5046361918" evidence="5">
    <location>
        <begin position="23"/>
        <end position="311"/>
    </location>
</feature>
<proteinExistence type="inferred from homology"/>
<evidence type="ECO:0000256" key="3">
    <source>
        <dbReference type="ARBA" id="ARBA00022801"/>
    </source>
</evidence>
<dbReference type="Gene3D" id="3.90.1720.10">
    <property type="entry name" value="endopeptidase domain like (from Nostoc punctiforme)"/>
    <property type="match status" value="1"/>
</dbReference>
<evidence type="ECO:0000259" key="6">
    <source>
        <dbReference type="PROSITE" id="PS51935"/>
    </source>
</evidence>
<evidence type="ECO:0000313" key="7">
    <source>
        <dbReference type="EMBL" id="MFD2181312.1"/>
    </source>
</evidence>
<dbReference type="InterPro" id="IPR038765">
    <property type="entry name" value="Papain-like_cys_pep_sf"/>
</dbReference>
<dbReference type="InterPro" id="IPR036028">
    <property type="entry name" value="SH3-like_dom_sf"/>
</dbReference>
<comment type="similarity">
    <text evidence="1">Belongs to the peptidase C40 family.</text>
</comment>
<keyword evidence="5" id="KW-0732">Signal</keyword>
<feature type="signal peptide" evidence="5">
    <location>
        <begin position="1"/>
        <end position="22"/>
    </location>
</feature>
<keyword evidence="4" id="KW-0788">Thiol protease</keyword>
<dbReference type="InterPro" id="IPR041382">
    <property type="entry name" value="SH3_16"/>
</dbReference>
<keyword evidence="8" id="KW-1185">Reference proteome</keyword>
<dbReference type="Gene3D" id="2.30.30.40">
    <property type="entry name" value="SH3 Domains"/>
    <property type="match status" value="1"/>
</dbReference>
<organism evidence="7 8">
    <name type="scientific">Rhodoplanes azumiensis</name>
    <dbReference type="NCBI Taxonomy" id="1897628"/>
    <lineage>
        <taxon>Bacteria</taxon>
        <taxon>Pseudomonadati</taxon>
        <taxon>Pseudomonadota</taxon>
        <taxon>Alphaproteobacteria</taxon>
        <taxon>Hyphomicrobiales</taxon>
        <taxon>Nitrobacteraceae</taxon>
        <taxon>Rhodoplanes</taxon>
    </lineage>
</organism>
<accession>A0ABW5AGS1</accession>
<keyword evidence="2" id="KW-0645">Protease</keyword>
<dbReference type="InterPro" id="IPR000064">
    <property type="entry name" value="NLP_P60_dom"/>
</dbReference>
<evidence type="ECO:0000256" key="2">
    <source>
        <dbReference type="ARBA" id="ARBA00022670"/>
    </source>
</evidence>
<dbReference type="EMBL" id="JBHUIW010000003">
    <property type="protein sequence ID" value="MFD2181312.1"/>
    <property type="molecule type" value="Genomic_DNA"/>
</dbReference>
<name>A0ABW5AGS1_9BRAD</name>
<evidence type="ECO:0000256" key="1">
    <source>
        <dbReference type="ARBA" id="ARBA00007074"/>
    </source>
</evidence>
<dbReference type="PROSITE" id="PS51935">
    <property type="entry name" value="NLPC_P60"/>
    <property type="match status" value="1"/>
</dbReference>
<dbReference type="Pfam" id="PF18348">
    <property type="entry name" value="SH3_16"/>
    <property type="match status" value="1"/>
</dbReference>
<dbReference type="Proteomes" id="UP001597314">
    <property type="component" value="Unassembled WGS sequence"/>
</dbReference>
<reference evidence="8" key="1">
    <citation type="journal article" date="2019" name="Int. J. Syst. Evol. Microbiol.">
        <title>The Global Catalogue of Microorganisms (GCM) 10K type strain sequencing project: providing services to taxonomists for standard genome sequencing and annotation.</title>
        <authorList>
            <consortium name="The Broad Institute Genomics Platform"/>
            <consortium name="The Broad Institute Genome Sequencing Center for Infectious Disease"/>
            <person name="Wu L."/>
            <person name="Ma J."/>
        </authorList>
    </citation>
    <scope>NUCLEOTIDE SEQUENCE [LARGE SCALE GENOMIC DNA]</scope>
    <source>
        <strain evidence="8">CGMCC 1.6774</strain>
    </source>
</reference>
<dbReference type="RefSeq" id="WP_378476501.1">
    <property type="nucleotide sequence ID" value="NZ_JBHUIW010000003.1"/>
</dbReference>
<protein>
    <submittedName>
        <fullName evidence="7">NlpC/P60 family protein</fullName>
    </submittedName>
</protein>
<sequence>MNRRALLTLLPAVALAPVAARAQPSSKPPFDPRLTPARPDLAAKHLEGRVTAARFVEGRVHEVVAGCAPVRKAPAADAEMLTEALAGERVTVYDLGEDGFAWGQLAADGYVGYVPATALGPPGPPPTHRVTVPRTHVLPAPSVRRPPLDWLPFGSRVAVLRTDGTFAVTAAGGFVPLAHLAPVAADETDPVAVAEKFLGAPYLWGGKTVAGLDCSGLVQVAFAACGIACPRDTDMQEKTLGRRLDGPSDLDALHRGDLVFWKGHVAMVRDRTTLLHANAHHMAVATEPVAEAVARIAATGAGQVVAVRRFA</sequence>